<evidence type="ECO:0000256" key="1">
    <source>
        <dbReference type="SAM" id="MobiDB-lite"/>
    </source>
</evidence>
<keyword evidence="3" id="KW-1185">Reference proteome</keyword>
<evidence type="ECO:0000313" key="2">
    <source>
        <dbReference type="EMBL" id="EFP89917.2"/>
    </source>
</evidence>
<dbReference type="GeneID" id="10545732"/>
<reference key="1">
    <citation type="submission" date="2007-01" db="EMBL/GenBank/DDBJ databases">
        <title>The Genome Sequence of Puccinia graminis f. sp. tritici Strain CRL 75-36-700-3.</title>
        <authorList>
            <consortium name="The Broad Institute Genome Sequencing Platform"/>
            <person name="Birren B."/>
            <person name="Lander E."/>
            <person name="Galagan J."/>
            <person name="Nusbaum C."/>
            <person name="Devon K."/>
            <person name="Cuomo C."/>
            <person name="Jaffe D."/>
            <person name="Butler J."/>
            <person name="Alvarez P."/>
            <person name="Gnerre S."/>
            <person name="Grabherr M."/>
            <person name="Mauceli E."/>
            <person name="Brockman W."/>
            <person name="Young S."/>
            <person name="LaButti K."/>
            <person name="Sykes S."/>
            <person name="DeCaprio D."/>
            <person name="Crawford M."/>
            <person name="Koehrsen M."/>
            <person name="Engels R."/>
            <person name="Montgomery P."/>
            <person name="Pearson M."/>
            <person name="Howarth C."/>
            <person name="Larson L."/>
            <person name="White J."/>
            <person name="Zeng Q."/>
            <person name="Kodira C."/>
            <person name="Yandava C."/>
            <person name="Alvarado L."/>
            <person name="O'Leary S."/>
            <person name="Szabo L."/>
            <person name="Dean R."/>
            <person name="Schein J."/>
        </authorList>
    </citation>
    <scope>NUCLEOTIDE SEQUENCE</scope>
    <source>
        <strain>CRL 75-36-700-3</strain>
    </source>
</reference>
<sequence>MCSAPGLSYRTQAWVLWDSPGVIEKKTGSEEPLPAPRPYSLEARRDSSQTQDCSVSRPGGVPPALRLYKVSRPGPVPLRLCSHKATRCRLADWQGNPPVDEVQVPFQPEGSPSSRQGKSTLSIGRNTFWWTRYKCLVNQKVFLPVDKVDVPRPPEGRPSD</sequence>
<organism evidence="2 3">
    <name type="scientific">Puccinia graminis f. sp. tritici (strain CRL 75-36-700-3 / race SCCL)</name>
    <name type="common">Black stem rust fungus</name>
    <dbReference type="NCBI Taxonomy" id="418459"/>
    <lineage>
        <taxon>Eukaryota</taxon>
        <taxon>Fungi</taxon>
        <taxon>Dikarya</taxon>
        <taxon>Basidiomycota</taxon>
        <taxon>Pucciniomycotina</taxon>
        <taxon>Pucciniomycetes</taxon>
        <taxon>Pucciniales</taxon>
        <taxon>Pucciniaceae</taxon>
        <taxon>Puccinia</taxon>
    </lineage>
</organism>
<name>E3L030_PUCGT</name>
<dbReference type="AlphaFoldDB" id="E3L030"/>
<evidence type="ECO:0000313" key="3">
    <source>
        <dbReference type="Proteomes" id="UP000008783"/>
    </source>
</evidence>
<reference evidence="3" key="2">
    <citation type="journal article" date="2011" name="Proc. Natl. Acad. Sci. U.S.A.">
        <title>Obligate biotrophy features unraveled by the genomic analysis of rust fungi.</title>
        <authorList>
            <person name="Duplessis S."/>
            <person name="Cuomo C.A."/>
            <person name="Lin Y.-C."/>
            <person name="Aerts A."/>
            <person name="Tisserant E."/>
            <person name="Veneault-Fourrey C."/>
            <person name="Joly D.L."/>
            <person name="Hacquard S."/>
            <person name="Amselem J."/>
            <person name="Cantarel B.L."/>
            <person name="Chiu R."/>
            <person name="Coutinho P.M."/>
            <person name="Feau N."/>
            <person name="Field M."/>
            <person name="Frey P."/>
            <person name="Gelhaye E."/>
            <person name="Goldberg J."/>
            <person name="Grabherr M.G."/>
            <person name="Kodira C.D."/>
            <person name="Kohler A."/>
            <person name="Kuees U."/>
            <person name="Lindquist E.A."/>
            <person name="Lucas S.M."/>
            <person name="Mago R."/>
            <person name="Mauceli E."/>
            <person name="Morin E."/>
            <person name="Murat C."/>
            <person name="Pangilinan J.L."/>
            <person name="Park R."/>
            <person name="Pearson M."/>
            <person name="Quesneville H."/>
            <person name="Rouhier N."/>
            <person name="Sakthikumar S."/>
            <person name="Salamov A.A."/>
            <person name="Schmutz J."/>
            <person name="Selles B."/>
            <person name="Shapiro H."/>
            <person name="Tanguay P."/>
            <person name="Tuskan G.A."/>
            <person name="Henrissat B."/>
            <person name="Van de Peer Y."/>
            <person name="Rouze P."/>
            <person name="Ellis J.G."/>
            <person name="Dodds P.N."/>
            <person name="Schein J.E."/>
            <person name="Zhong S."/>
            <person name="Hamelin R.C."/>
            <person name="Grigoriev I.V."/>
            <person name="Szabo L.J."/>
            <person name="Martin F."/>
        </authorList>
    </citation>
    <scope>NUCLEOTIDE SEQUENCE [LARGE SCALE GENOMIC DNA]</scope>
    <source>
        <strain evidence="3">CRL 75-36-700-3 / race SCCL</strain>
    </source>
</reference>
<proteinExistence type="predicted"/>
<dbReference type="KEGG" id="pgr:PGTG_16205"/>
<dbReference type="EMBL" id="DS178327">
    <property type="protein sequence ID" value="EFP89917.2"/>
    <property type="molecule type" value="Genomic_DNA"/>
</dbReference>
<dbReference type="VEuPathDB" id="FungiDB:PGTG_16205"/>
<protein>
    <submittedName>
        <fullName evidence="2">Uncharacterized protein</fullName>
    </submittedName>
</protein>
<accession>E3L030</accession>
<dbReference type="Proteomes" id="UP000008783">
    <property type="component" value="Unassembled WGS sequence"/>
</dbReference>
<dbReference type="RefSeq" id="XP_003334336.2">
    <property type="nucleotide sequence ID" value="XM_003334288.2"/>
</dbReference>
<dbReference type="InParanoid" id="E3L030"/>
<dbReference type="HOGENOM" id="CLU_1653011_0_0_1"/>
<gene>
    <name evidence="2" type="ORF">PGTG_16205</name>
</gene>
<feature type="region of interest" description="Disordered" evidence="1">
    <location>
        <begin position="24"/>
        <end position="68"/>
    </location>
</feature>